<feature type="domain" description="Sec23/Sec24 beta-sandwich" evidence="11">
    <location>
        <begin position="541"/>
        <end position="625"/>
    </location>
</feature>
<dbReference type="Gene3D" id="1.20.120.730">
    <property type="entry name" value="Sec23/Sec24 helical domain"/>
    <property type="match status" value="1"/>
</dbReference>
<dbReference type="RefSeq" id="XP_064771557.1">
    <property type="nucleotide sequence ID" value="XM_064910620.1"/>
</dbReference>
<evidence type="ECO:0000256" key="5">
    <source>
        <dbReference type="ARBA" id="ARBA00023034"/>
    </source>
</evidence>
<comment type="subcellular location">
    <subcellularLocation>
        <location evidence="1">Golgi apparatus membrane</location>
    </subcellularLocation>
</comment>
<dbReference type="Proteomes" id="UP001498771">
    <property type="component" value="Unassembled WGS sequence"/>
</dbReference>
<keyword evidence="13" id="KW-1185">Reference proteome</keyword>
<dbReference type="SUPFAM" id="SSF81811">
    <property type="entry name" value="Helical domain of Sec23/24"/>
    <property type="match status" value="1"/>
</dbReference>
<organism evidence="12 13">
    <name type="scientific">Myxozyma melibiosi</name>
    <dbReference type="NCBI Taxonomy" id="54550"/>
    <lineage>
        <taxon>Eukaryota</taxon>
        <taxon>Fungi</taxon>
        <taxon>Dikarya</taxon>
        <taxon>Ascomycota</taxon>
        <taxon>Saccharomycotina</taxon>
        <taxon>Lipomycetes</taxon>
        <taxon>Lipomycetales</taxon>
        <taxon>Lipomycetaceae</taxon>
        <taxon>Myxozyma</taxon>
    </lineage>
</organism>
<dbReference type="Pfam" id="PF04811">
    <property type="entry name" value="Sec23_trunk"/>
    <property type="match status" value="1"/>
</dbReference>
<proteinExistence type="inferred from homology"/>
<feature type="region of interest" description="Disordered" evidence="6">
    <location>
        <begin position="106"/>
        <end position="127"/>
    </location>
</feature>
<gene>
    <name evidence="12" type="ORF">BZA70DRAFT_245293</name>
</gene>
<dbReference type="GeneID" id="90036132"/>
<dbReference type="InterPro" id="IPR006896">
    <property type="entry name" value="Sec23/24_trunk_dom"/>
</dbReference>
<dbReference type="SUPFAM" id="SSF82919">
    <property type="entry name" value="Zn-finger domain of Sec23/24"/>
    <property type="match status" value="1"/>
</dbReference>
<dbReference type="InterPro" id="IPR006900">
    <property type="entry name" value="Sec23/24_helical_dom"/>
</dbReference>
<dbReference type="Pfam" id="PF08033">
    <property type="entry name" value="Sec23_BS"/>
    <property type="match status" value="1"/>
</dbReference>
<evidence type="ECO:0000256" key="3">
    <source>
        <dbReference type="ARBA" id="ARBA00022448"/>
    </source>
</evidence>
<evidence type="ECO:0000256" key="6">
    <source>
        <dbReference type="SAM" id="MobiDB-lite"/>
    </source>
</evidence>
<evidence type="ECO:0000256" key="1">
    <source>
        <dbReference type="ARBA" id="ARBA00004394"/>
    </source>
</evidence>
<dbReference type="Gene3D" id="2.60.40.1670">
    <property type="entry name" value="beta-sandwich domain of Sec23/24"/>
    <property type="match status" value="1"/>
</dbReference>
<name>A0ABR1FF76_9ASCO</name>
<dbReference type="Pfam" id="PF00626">
    <property type="entry name" value="Gelsolin"/>
    <property type="match status" value="1"/>
</dbReference>
<feature type="domain" description="Sec23/Sec24 helical" evidence="10">
    <location>
        <begin position="637"/>
        <end position="736"/>
    </location>
</feature>
<evidence type="ECO:0000259" key="7">
    <source>
        <dbReference type="Pfam" id="PF00626"/>
    </source>
</evidence>
<dbReference type="SUPFAM" id="SSF53300">
    <property type="entry name" value="vWA-like"/>
    <property type="match status" value="1"/>
</dbReference>
<evidence type="ECO:0000256" key="2">
    <source>
        <dbReference type="ARBA" id="ARBA00008334"/>
    </source>
</evidence>
<comment type="caution">
    <text evidence="12">The sequence shown here is derived from an EMBL/GenBank/DDBJ whole genome shotgun (WGS) entry which is preliminary data.</text>
</comment>
<dbReference type="InterPro" id="IPR007123">
    <property type="entry name" value="Gelsolin-like_dom"/>
</dbReference>
<dbReference type="InterPro" id="IPR036174">
    <property type="entry name" value="Znf_Sec23_Sec24_sf"/>
</dbReference>
<feature type="domain" description="Sec23/Sec24 trunk" evidence="9">
    <location>
        <begin position="299"/>
        <end position="534"/>
    </location>
</feature>
<dbReference type="Pfam" id="PF04815">
    <property type="entry name" value="Sec23_helical"/>
    <property type="match status" value="1"/>
</dbReference>
<keyword evidence="4" id="KW-0653">Protein transport</keyword>
<accession>A0ABR1FF76</accession>
<dbReference type="InterPro" id="IPR012990">
    <property type="entry name" value="Beta-sandwich_Sec23_24"/>
</dbReference>
<feature type="domain" description="Zinc finger Sec23/Sec24-type" evidence="8">
    <location>
        <begin position="223"/>
        <end position="261"/>
    </location>
</feature>
<feature type="compositionally biased region" description="Polar residues" evidence="6">
    <location>
        <begin position="39"/>
        <end position="51"/>
    </location>
</feature>
<dbReference type="SUPFAM" id="SSF81995">
    <property type="entry name" value="beta-sandwich domain of Sec23/24"/>
    <property type="match status" value="1"/>
</dbReference>
<sequence length="900" mass="99088">MQAPPTTVSPDDLAARLSGVALEQPVRRSKRPARVFHNLDSSSTDPSSQPIIPSDLPDPTSSFDASIAASLNGFVPSVPDATTPKPVAPGAMHYGSGAAMAAAMTPGRDTQPVSSGVGGNGRVDPDQIPSLVSVRESNQEYYATHVYPTMEKLCPPIAGTQYTAIDQGSSNPKFGRLTLCSVPQTPEMLATSHLPLGLVLQPLSSLNPGENEVPVLDFGESGPPRCNRCRAYINPFVQFADGGAKFVCNMCQFANTVPGDYYSPIDASGRRIDRDQRPELNLGSVDFIVPKQYTTSEPIPMRYLFAIDVSADAVNKSLPHLSAQAIRRALYGSASSLPEGCKIAIMTFDRALHFYNLSSNLTQAQMMVVSEVDDSFLPLMNGLFVDPEESRMVIESLLDRLELMFEDLKVPEPAFGAVLDVAFQALEATGGKVFVTLSALSTWGPGHLVFRDDPRQYHTEKEKALFSGDNVYYKTWGQKYAHAGVGLDLFVFPSTYCDLANVGTICELSGGELYYYPNFVPQRDGRRMISEFSTAVDRTIGYQAQLKVRCSNGLQVAAYYGNFYHARPAADLEFGTIDEHKSVVAMFKYDGKLDPKLDSHFQAALLYTTKSGQRRVRCHNFVAGVTTQIKEVVKFCDEDAVVSVIAKEAVQRMVTDQLKDIRSGITEKCVQILASYRKHGAAMSSPGQLILPEALKELSVLLLGLNKTKALRGGNVSSDMRVFSMRLIKSMPIEDLALYLYPRIFGLHNLAPEDGYVDPASGQFRMPKYLRASLARFDAGGVYVIDNGQNCYLWIHRRVNPNLLRDLFGPKYEKLEALDPYLNELPEVDMPISTQARNIMAHLASLRGAKALSIQLARQELDGAEYEVSAMMVEDRNNEAMNYVDYLCHIHKQIQLVNHS</sequence>
<dbReference type="Gene3D" id="3.40.20.10">
    <property type="entry name" value="Severin"/>
    <property type="match status" value="1"/>
</dbReference>
<evidence type="ECO:0000259" key="8">
    <source>
        <dbReference type="Pfam" id="PF04810"/>
    </source>
</evidence>
<protein>
    <submittedName>
        <fullName evidence="12">Sec23/Sec24 trunk domain-containing protein</fullName>
    </submittedName>
</protein>
<reference evidence="12 13" key="1">
    <citation type="submission" date="2024-03" db="EMBL/GenBank/DDBJ databases">
        <title>Genome-scale model development and genomic sequencing of the oleaginous clade Lipomyces.</title>
        <authorList>
            <consortium name="Lawrence Berkeley National Laboratory"/>
            <person name="Czajka J.J."/>
            <person name="Han Y."/>
            <person name="Kim J."/>
            <person name="Mondo S.J."/>
            <person name="Hofstad B.A."/>
            <person name="Robles A."/>
            <person name="Haridas S."/>
            <person name="Riley R."/>
            <person name="LaButti K."/>
            <person name="Pangilinan J."/>
            <person name="Andreopoulos W."/>
            <person name="Lipzen A."/>
            <person name="Yan J."/>
            <person name="Wang M."/>
            <person name="Ng V."/>
            <person name="Grigoriev I.V."/>
            <person name="Spatafora J.W."/>
            <person name="Magnuson J.K."/>
            <person name="Baker S.E."/>
            <person name="Pomraning K.R."/>
        </authorList>
    </citation>
    <scope>NUCLEOTIDE SEQUENCE [LARGE SCALE GENOMIC DNA]</scope>
    <source>
        <strain evidence="12 13">Phaff 52-87</strain>
    </source>
</reference>
<dbReference type="InterPro" id="IPR036180">
    <property type="entry name" value="Gelsolin-like_dom_sf"/>
</dbReference>
<dbReference type="InterPro" id="IPR036465">
    <property type="entry name" value="vWFA_dom_sf"/>
</dbReference>
<dbReference type="InterPro" id="IPR029006">
    <property type="entry name" value="ADF-H/Gelsolin-like_dom_sf"/>
</dbReference>
<keyword evidence="5" id="KW-0333">Golgi apparatus</keyword>
<evidence type="ECO:0000259" key="11">
    <source>
        <dbReference type="Pfam" id="PF08033"/>
    </source>
</evidence>
<evidence type="ECO:0000313" key="13">
    <source>
        <dbReference type="Proteomes" id="UP001498771"/>
    </source>
</evidence>
<dbReference type="SUPFAM" id="SSF82754">
    <property type="entry name" value="C-terminal, gelsolin-like domain of Sec23/24"/>
    <property type="match status" value="1"/>
</dbReference>
<evidence type="ECO:0000259" key="10">
    <source>
        <dbReference type="Pfam" id="PF04815"/>
    </source>
</evidence>
<dbReference type="Gene3D" id="3.40.50.410">
    <property type="entry name" value="von Willebrand factor, type A domain"/>
    <property type="match status" value="1"/>
</dbReference>
<dbReference type="InterPro" id="IPR050550">
    <property type="entry name" value="SEC23_SEC24_subfamily"/>
</dbReference>
<feature type="domain" description="Gelsolin-like" evidence="7">
    <location>
        <begin position="765"/>
        <end position="839"/>
    </location>
</feature>
<evidence type="ECO:0000256" key="4">
    <source>
        <dbReference type="ARBA" id="ARBA00022927"/>
    </source>
</evidence>
<dbReference type="EMBL" id="JBBJBU010000001">
    <property type="protein sequence ID" value="KAK7208524.1"/>
    <property type="molecule type" value="Genomic_DNA"/>
</dbReference>
<evidence type="ECO:0000259" key="9">
    <source>
        <dbReference type="Pfam" id="PF04811"/>
    </source>
</evidence>
<keyword evidence="3" id="KW-0813">Transport</keyword>
<dbReference type="InterPro" id="IPR036175">
    <property type="entry name" value="Sec23/24_helical_dom_sf"/>
</dbReference>
<feature type="region of interest" description="Disordered" evidence="6">
    <location>
        <begin position="1"/>
        <end position="60"/>
    </location>
</feature>
<dbReference type="InterPro" id="IPR006895">
    <property type="entry name" value="Znf_Sec23_Sec24"/>
</dbReference>
<dbReference type="PANTHER" id="PTHR13803">
    <property type="entry name" value="SEC24-RELATED PROTEIN"/>
    <property type="match status" value="1"/>
</dbReference>
<dbReference type="PANTHER" id="PTHR13803:SF4">
    <property type="entry name" value="SECRETORY 24CD, ISOFORM C"/>
    <property type="match status" value="1"/>
</dbReference>
<dbReference type="Gene3D" id="2.30.30.380">
    <property type="entry name" value="Zn-finger domain of Sec23/24"/>
    <property type="match status" value="1"/>
</dbReference>
<evidence type="ECO:0000313" key="12">
    <source>
        <dbReference type="EMBL" id="KAK7208524.1"/>
    </source>
</evidence>
<dbReference type="Pfam" id="PF04810">
    <property type="entry name" value="zf-Sec23_Sec24"/>
    <property type="match status" value="1"/>
</dbReference>
<comment type="similarity">
    <text evidence="2">Belongs to the SEC23/SEC24 family. SEC24 subfamily.</text>
</comment>